<dbReference type="Gene3D" id="3.30.565.10">
    <property type="entry name" value="Histidine kinase-like ATPase, C-terminal domain"/>
    <property type="match status" value="1"/>
</dbReference>
<organism evidence="11 12">
    <name type="scientific">Nocardia uniformis</name>
    <dbReference type="NCBI Taxonomy" id="53432"/>
    <lineage>
        <taxon>Bacteria</taxon>
        <taxon>Bacillati</taxon>
        <taxon>Actinomycetota</taxon>
        <taxon>Actinomycetes</taxon>
        <taxon>Mycobacteriales</taxon>
        <taxon>Nocardiaceae</taxon>
        <taxon>Nocardia</taxon>
    </lineage>
</organism>
<feature type="transmembrane region" description="Helical" evidence="9">
    <location>
        <begin position="50"/>
        <end position="65"/>
    </location>
</feature>
<reference evidence="11 12" key="1">
    <citation type="submission" date="2020-05" db="EMBL/GenBank/DDBJ databases">
        <title>MicrobeNet Type strains.</title>
        <authorList>
            <person name="Nicholson A.C."/>
        </authorList>
    </citation>
    <scope>NUCLEOTIDE SEQUENCE [LARGE SCALE GENOMIC DNA]</scope>
    <source>
        <strain evidence="11 12">JCM 3224</strain>
    </source>
</reference>
<dbReference type="AlphaFoldDB" id="A0A849BXU1"/>
<keyword evidence="6 11" id="KW-0418">Kinase</keyword>
<gene>
    <name evidence="11" type="ORF">HLB23_15975</name>
</gene>
<keyword evidence="3" id="KW-0597">Phosphoprotein</keyword>
<keyword evidence="9" id="KW-0472">Membrane</keyword>
<feature type="transmembrane region" description="Helical" evidence="9">
    <location>
        <begin position="18"/>
        <end position="38"/>
    </location>
</feature>
<evidence type="ECO:0000256" key="4">
    <source>
        <dbReference type="ARBA" id="ARBA00022679"/>
    </source>
</evidence>
<comment type="caution">
    <text evidence="11">The sequence shown here is derived from an EMBL/GenBank/DDBJ whole genome shotgun (WGS) entry which is preliminary data.</text>
</comment>
<comment type="catalytic activity">
    <reaction evidence="1">
        <text>ATP + protein L-histidine = ADP + protein N-phospho-L-histidine.</text>
        <dbReference type="EC" id="2.7.13.3"/>
    </reaction>
</comment>
<dbReference type="InterPro" id="IPR036890">
    <property type="entry name" value="HATPase_C_sf"/>
</dbReference>
<dbReference type="RefSeq" id="WP_067521020.1">
    <property type="nucleotide sequence ID" value="NZ_JABELX010000005.1"/>
</dbReference>
<evidence type="ECO:0000256" key="8">
    <source>
        <dbReference type="ARBA" id="ARBA00023012"/>
    </source>
</evidence>
<dbReference type="SMART" id="SM00387">
    <property type="entry name" value="HATPase_c"/>
    <property type="match status" value="1"/>
</dbReference>
<dbReference type="EMBL" id="JABELX010000005">
    <property type="protein sequence ID" value="NNH71342.1"/>
    <property type="molecule type" value="Genomic_DNA"/>
</dbReference>
<feature type="transmembrane region" description="Helical" evidence="9">
    <location>
        <begin position="139"/>
        <end position="157"/>
    </location>
</feature>
<dbReference type="PANTHER" id="PTHR24421:SF10">
    <property type="entry name" value="NITRATE_NITRITE SENSOR PROTEIN NARQ"/>
    <property type="match status" value="1"/>
</dbReference>
<dbReference type="GO" id="GO:0046983">
    <property type="term" value="F:protein dimerization activity"/>
    <property type="evidence" value="ECO:0007669"/>
    <property type="project" value="InterPro"/>
</dbReference>
<evidence type="ECO:0000256" key="5">
    <source>
        <dbReference type="ARBA" id="ARBA00022741"/>
    </source>
</evidence>
<protein>
    <recommendedName>
        <fullName evidence="2">histidine kinase</fullName>
        <ecNumber evidence="2">2.7.13.3</ecNumber>
    </recommendedName>
</protein>
<evidence type="ECO:0000256" key="9">
    <source>
        <dbReference type="SAM" id="Phobius"/>
    </source>
</evidence>
<dbReference type="GO" id="GO:0016020">
    <property type="term" value="C:membrane"/>
    <property type="evidence" value="ECO:0007669"/>
    <property type="project" value="InterPro"/>
</dbReference>
<dbReference type="GO" id="GO:0000155">
    <property type="term" value="F:phosphorelay sensor kinase activity"/>
    <property type="evidence" value="ECO:0007669"/>
    <property type="project" value="InterPro"/>
</dbReference>
<dbReference type="SUPFAM" id="SSF55874">
    <property type="entry name" value="ATPase domain of HSP90 chaperone/DNA topoisomerase II/histidine kinase"/>
    <property type="match status" value="1"/>
</dbReference>
<evidence type="ECO:0000256" key="2">
    <source>
        <dbReference type="ARBA" id="ARBA00012438"/>
    </source>
</evidence>
<evidence type="ECO:0000256" key="7">
    <source>
        <dbReference type="ARBA" id="ARBA00022840"/>
    </source>
</evidence>
<dbReference type="CDD" id="cd16917">
    <property type="entry name" value="HATPase_UhpB-NarQ-NarX-like"/>
    <property type="match status" value="1"/>
</dbReference>
<keyword evidence="12" id="KW-1185">Reference proteome</keyword>
<dbReference type="InterPro" id="IPR011712">
    <property type="entry name" value="Sig_transdc_His_kin_sub3_dim/P"/>
</dbReference>
<dbReference type="Pfam" id="PF07730">
    <property type="entry name" value="HisKA_3"/>
    <property type="match status" value="1"/>
</dbReference>
<proteinExistence type="predicted"/>
<keyword evidence="9" id="KW-1133">Transmembrane helix</keyword>
<accession>A0A849BXU1</accession>
<dbReference type="Gene3D" id="1.20.5.1930">
    <property type="match status" value="1"/>
</dbReference>
<dbReference type="InterPro" id="IPR005467">
    <property type="entry name" value="His_kinase_dom"/>
</dbReference>
<evidence type="ECO:0000313" key="11">
    <source>
        <dbReference type="EMBL" id="NNH71342.1"/>
    </source>
</evidence>
<keyword evidence="8" id="KW-0902">Two-component regulatory system</keyword>
<evidence type="ECO:0000256" key="3">
    <source>
        <dbReference type="ARBA" id="ARBA00022553"/>
    </source>
</evidence>
<sequence length="399" mass="42578">MFAWRDGSVRDLLRLRRILIDVGFGVFVTGAVVALTILARPDGGGGRPEIISYILAVAMGISMLGRRRWPVGVLLFTCIGLAAYYVHGYPPVGIAVPMAAALFTAAEAGHLRVAVASAFGLTAFITLRQLWDSGTTYLLWYELLAALILMKATIAVGDTVRSRRGWQYEAQQRAELMLAEQEQEARRRVEHERVRIAREVHDVIAHTLTVISIQSSVAAEALADAAPSEPVQQATAAIGTIKQSSREALRELRSTLGTLRSEDGQPRAPLACLAGLEQMVTATAEVGLSVDLEVEGTPRPVSAIVESAAYRIVQESLTNVLRHAKADKATVRIRYTSDSLDMRVADNGRAQPPVSARAGSGFGIQGMRERVSLLGGSFSAGPNPGSGFVVAASLPAAGA</sequence>
<dbReference type="PANTHER" id="PTHR24421">
    <property type="entry name" value="NITRATE/NITRITE SENSOR PROTEIN NARX-RELATED"/>
    <property type="match status" value="1"/>
</dbReference>
<dbReference type="Proteomes" id="UP000586827">
    <property type="component" value="Unassembled WGS sequence"/>
</dbReference>
<feature type="domain" description="Histidine kinase" evidence="10">
    <location>
        <begin position="311"/>
        <end position="398"/>
    </location>
</feature>
<dbReference type="InterPro" id="IPR003594">
    <property type="entry name" value="HATPase_dom"/>
</dbReference>
<dbReference type="Pfam" id="PF02518">
    <property type="entry name" value="HATPase_c"/>
    <property type="match status" value="1"/>
</dbReference>
<evidence type="ECO:0000256" key="1">
    <source>
        <dbReference type="ARBA" id="ARBA00000085"/>
    </source>
</evidence>
<evidence type="ECO:0000259" key="10">
    <source>
        <dbReference type="PROSITE" id="PS50109"/>
    </source>
</evidence>
<evidence type="ECO:0000256" key="6">
    <source>
        <dbReference type="ARBA" id="ARBA00022777"/>
    </source>
</evidence>
<feature type="transmembrane region" description="Helical" evidence="9">
    <location>
        <begin position="72"/>
        <end position="89"/>
    </location>
</feature>
<dbReference type="GO" id="GO:0005524">
    <property type="term" value="F:ATP binding"/>
    <property type="evidence" value="ECO:0007669"/>
    <property type="project" value="UniProtKB-KW"/>
</dbReference>
<name>A0A849BXU1_9NOCA</name>
<keyword evidence="9" id="KW-0812">Transmembrane</keyword>
<keyword evidence="5" id="KW-0547">Nucleotide-binding</keyword>
<feature type="transmembrane region" description="Helical" evidence="9">
    <location>
        <begin position="109"/>
        <end position="127"/>
    </location>
</feature>
<keyword evidence="7" id="KW-0067">ATP-binding</keyword>
<dbReference type="InterPro" id="IPR050482">
    <property type="entry name" value="Sensor_HK_TwoCompSys"/>
</dbReference>
<dbReference type="PROSITE" id="PS50109">
    <property type="entry name" value="HIS_KIN"/>
    <property type="match status" value="1"/>
</dbReference>
<keyword evidence="4" id="KW-0808">Transferase</keyword>
<evidence type="ECO:0000313" key="12">
    <source>
        <dbReference type="Proteomes" id="UP000586827"/>
    </source>
</evidence>
<dbReference type="EC" id="2.7.13.3" evidence="2"/>